<dbReference type="Proteomes" id="UP000827872">
    <property type="component" value="Linkage Group LG15"/>
</dbReference>
<keyword evidence="2" id="KW-1185">Reference proteome</keyword>
<accession>A0ACB8EWU8</accession>
<organism evidence="1 2">
    <name type="scientific">Sphaerodactylus townsendi</name>
    <dbReference type="NCBI Taxonomy" id="933632"/>
    <lineage>
        <taxon>Eukaryota</taxon>
        <taxon>Metazoa</taxon>
        <taxon>Chordata</taxon>
        <taxon>Craniata</taxon>
        <taxon>Vertebrata</taxon>
        <taxon>Euteleostomi</taxon>
        <taxon>Lepidosauria</taxon>
        <taxon>Squamata</taxon>
        <taxon>Bifurcata</taxon>
        <taxon>Gekkota</taxon>
        <taxon>Sphaerodactylidae</taxon>
        <taxon>Sphaerodactylus</taxon>
    </lineage>
</organism>
<reference evidence="1" key="1">
    <citation type="submission" date="2021-08" db="EMBL/GenBank/DDBJ databases">
        <title>The first chromosome-level gecko genome reveals the dynamic sex chromosomes of Neotropical dwarf geckos (Sphaerodactylidae: Sphaerodactylus).</title>
        <authorList>
            <person name="Pinto B.J."/>
            <person name="Keating S.E."/>
            <person name="Gamble T."/>
        </authorList>
    </citation>
    <scope>NUCLEOTIDE SEQUENCE</scope>
    <source>
        <strain evidence="1">TG3544</strain>
    </source>
</reference>
<sequence>MKNTPPPPAPSSIQQKKLRPGSVVKAKSGTEGTALPLLRSTRHQGRVSPSFWGCNHAHTHTHMDTHTSWPHQLSPTQLLPDPENGSSNVVRSTDRMLETAEGRSDAGLAP</sequence>
<dbReference type="EMBL" id="CM037628">
    <property type="protein sequence ID" value="KAH7997357.1"/>
    <property type="molecule type" value="Genomic_DNA"/>
</dbReference>
<comment type="caution">
    <text evidence="1">The sequence shown here is derived from an EMBL/GenBank/DDBJ whole genome shotgun (WGS) entry which is preliminary data.</text>
</comment>
<proteinExistence type="predicted"/>
<protein>
    <submittedName>
        <fullName evidence="1">Uncharacterized protein</fullName>
    </submittedName>
</protein>
<name>A0ACB8EWU8_9SAUR</name>
<evidence type="ECO:0000313" key="1">
    <source>
        <dbReference type="EMBL" id="KAH7997357.1"/>
    </source>
</evidence>
<gene>
    <name evidence="1" type="ORF">K3G42_015006</name>
</gene>
<evidence type="ECO:0000313" key="2">
    <source>
        <dbReference type="Proteomes" id="UP000827872"/>
    </source>
</evidence>